<dbReference type="InterPro" id="IPR023213">
    <property type="entry name" value="CAT-like_dom_sf"/>
</dbReference>
<dbReference type="GO" id="GO:0016746">
    <property type="term" value="F:acyltransferase activity"/>
    <property type="evidence" value="ECO:0007669"/>
    <property type="project" value="UniProtKB-KW"/>
</dbReference>
<comment type="similarity">
    <text evidence="1">Belongs to the plant acyltransferase family.</text>
</comment>
<dbReference type="PANTHER" id="PTHR31623">
    <property type="entry name" value="F21J9.9"/>
    <property type="match status" value="1"/>
</dbReference>
<dbReference type="EMBL" id="JABCRI010000010">
    <property type="protein sequence ID" value="KAF8399852.1"/>
    <property type="molecule type" value="Genomic_DNA"/>
</dbReference>
<dbReference type="OMA" id="VISMCIS"/>
<keyword evidence="2" id="KW-0808">Transferase</keyword>
<proteinExistence type="inferred from homology"/>
<dbReference type="OrthoDB" id="671439at2759"/>
<evidence type="ECO:0000256" key="2">
    <source>
        <dbReference type="ARBA" id="ARBA00022679"/>
    </source>
</evidence>
<dbReference type="Pfam" id="PF02458">
    <property type="entry name" value="Transferase"/>
    <property type="match status" value="1"/>
</dbReference>
<gene>
    <name evidence="4" type="ORF">HHK36_015723</name>
</gene>
<organism evidence="4 5">
    <name type="scientific">Tetracentron sinense</name>
    <name type="common">Spur-leaf</name>
    <dbReference type="NCBI Taxonomy" id="13715"/>
    <lineage>
        <taxon>Eukaryota</taxon>
        <taxon>Viridiplantae</taxon>
        <taxon>Streptophyta</taxon>
        <taxon>Embryophyta</taxon>
        <taxon>Tracheophyta</taxon>
        <taxon>Spermatophyta</taxon>
        <taxon>Magnoliopsida</taxon>
        <taxon>Trochodendrales</taxon>
        <taxon>Trochodendraceae</taxon>
        <taxon>Tetracentron</taxon>
    </lineage>
</organism>
<name>A0A834Z5P4_TETSI</name>
<dbReference type="Gene3D" id="3.30.559.10">
    <property type="entry name" value="Chloramphenicol acetyltransferase-like domain"/>
    <property type="match status" value="2"/>
</dbReference>
<dbReference type="AlphaFoldDB" id="A0A834Z5P4"/>
<evidence type="ECO:0000313" key="5">
    <source>
        <dbReference type="Proteomes" id="UP000655225"/>
    </source>
</evidence>
<sequence length="423" mass="47061">MAKVEIISRESIKPSFPTPHHLTNFQLSFLDQLAPPVYVPIILFFDCNVQRCTHRLKKSLSATLTRFYPLAGRIKDSVSIDCNDDGADYFEAQVTAQLSDVVGQAKADVLKQLLPCEPFYTWTGSGADVLLAIQVNVFDCGGTAIGVCISHKIADVASLATFVGTWSAIARGSTEIVDPRFDLASLFPPRDLSGFMPTTGIVKDKIVTKRFVFDASKIAALRAKAATTGTCTRVEALSTFIWRRFLALFAAERKAGTENMHVLIHAVNLRGRMDPPLPQYSFGNVWRPAITLPLLGESDKESDGLEGLVRDAIRKVDGEYVKKLEEGDEYLKNIKKTSEQFHKGEVVTFNFSSWCRFPFYEVDFGWGKPRWVSTTGLPFKNVIIFMDTKSGDGIEAWVNMLEGDMAEFEHDQELLEFTSSSPS</sequence>
<accession>A0A834Z5P4</accession>
<evidence type="ECO:0000313" key="4">
    <source>
        <dbReference type="EMBL" id="KAF8399852.1"/>
    </source>
</evidence>
<comment type="caution">
    <text evidence="4">The sequence shown here is derived from an EMBL/GenBank/DDBJ whole genome shotgun (WGS) entry which is preliminary data.</text>
</comment>
<evidence type="ECO:0000256" key="1">
    <source>
        <dbReference type="ARBA" id="ARBA00009861"/>
    </source>
</evidence>
<reference evidence="4 5" key="1">
    <citation type="submission" date="2020-04" db="EMBL/GenBank/DDBJ databases">
        <title>Plant Genome Project.</title>
        <authorList>
            <person name="Zhang R.-G."/>
        </authorList>
    </citation>
    <scope>NUCLEOTIDE SEQUENCE [LARGE SCALE GENOMIC DNA]</scope>
    <source>
        <strain evidence="4">YNK0</strain>
        <tissue evidence="4">Leaf</tissue>
    </source>
</reference>
<dbReference type="Proteomes" id="UP000655225">
    <property type="component" value="Unassembled WGS sequence"/>
</dbReference>
<keyword evidence="3" id="KW-0012">Acyltransferase</keyword>
<dbReference type="PANTHER" id="PTHR31623:SF17">
    <property type="entry name" value="F21J9.9"/>
    <property type="match status" value="1"/>
</dbReference>
<keyword evidence="5" id="KW-1185">Reference proteome</keyword>
<protein>
    <submittedName>
        <fullName evidence="4">Uncharacterized protein</fullName>
    </submittedName>
</protein>
<evidence type="ECO:0000256" key="3">
    <source>
        <dbReference type="ARBA" id="ARBA00023315"/>
    </source>
</evidence>